<dbReference type="Gene3D" id="1.10.12.10">
    <property type="entry name" value="Lyase 2-enoyl-coa Hydratase, Chain A, domain 2"/>
    <property type="match status" value="1"/>
</dbReference>
<feature type="compositionally biased region" description="Basic and acidic residues" evidence="4">
    <location>
        <begin position="269"/>
        <end position="283"/>
    </location>
</feature>
<dbReference type="OrthoDB" id="9774843at2"/>
<reference evidence="5 6" key="1">
    <citation type="submission" date="2016-01" db="EMBL/GenBank/DDBJ databases">
        <authorList>
            <person name="Oliw E.H."/>
        </authorList>
    </citation>
    <scope>NUCLEOTIDE SEQUENCE [LARGE SCALE GENOMIC DNA]</scope>
    <source>
        <strain evidence="5">LMG 27134</strain>
    </source>
</reference>
<comment type="similarity">
    <text evidence="1 3">Belongs to the enoyl-CoA hydratase/isomerase family.</text>
</comment>
<evidence type="ECO:0000256" key="2">
    <source>
        <dbReference type="ARBA" id="ARBA00023239"/>
    </source>
</evidence>
<organism evidence="5 6">
    <name type="scientific">Caballeronia udeis</name>
    <dbReference type="NCBI Taxonomy" id="1232866"/>
    <lineage>
        <taxon>Bacteria</taxon>
        <taxon>Pseudomonadati</taxon>
        <taxon>Pseudomonadota</taxon>
        <taxon>Betaproteobacteria</taxon>
        <taxon>Burkholderiales</taxon>
        <taxon>Burkholderiaceae</taxon>
        <taxon>Caballeronia</taxon>
    </lineage>
</organism>
<dbReference type="InterPro" id="IPR029045">
    <property type="entry name" value="ClpP/crotonase-like_dom_sf"/>
</dbReference>
<proteinExistence type="inferred from homology"/>
<evidence type="ECO:0000313" key="5">
    <source>
        <dbReference type="EMBL" id="SAL34462.1"/>
    </source>
</evidence>
<dbReference type="PANTHER" id="PTHR11941">
    <property type="entry name" value="ENOYL-COA HYDRATASE-RELATED"/>
    <property type="match status" value="1"/>
</dbReference>
<dbReference type="PROSITE" id="PS00166">
    <property type="entry name" value="ENOYL_COA_HYDRATASE"/>
    <property type="match status" value="1"/>
</dbReference>
<name>A0A158GQZ1_9BURK</name>
<keyword evidence="2" id="KW-0456">Lyase</keyword>
<gene>
    <name evidence="5" type="ORF">AWB69_03158</name>
</gene>
<dbReference type="Proteomes" id="UP000054683">
    <property type="component" value="Unassembled WGS sequence"/>
</dbReference>
<feature type="region of interest" description="Disordered" evidence="4">
    <location>
        <begin position="244"/>
        <end position="283"/>
    </location>
</feature>
<dbReference type="Gene3D" id="3.90.226.10">
    <property type="entry name" value="2-enoyl-CoA Hydratase, Chain A, domain 1"/>
    <property type="match status" value="1"/>
</dbReference>
<dbReference type="SUPFAM" id="SSF52096">
    <property type="entry name" value="ClpP/crotonase"/>
    <property type="match status" value="1"/>
</dbReference>
<protein>
    <submittedName>
        <fullName evidence="5">Short chain enoyl-CoA hydratase</fullName>
    </submittedName>
</protein>
<evidence type="ECO:0000256" key="3">
    <source>
        <dbReference type="RuleBase" id="RU003707"/>
    </source>
</evidence>
<dbReference type="AlphaFoldDB" id="A0A158GQZ1"/>
<dbReference type="Pfam" id="PF00378">
    <property type="entry name" value="ECH_1"/>
    <property type="match status" value="1"/>
</dbReference>
<dbReference type="RefSeq" id="WP_063977816.1">
    <property type="nucleotide sequence ID" value="NZ_FCOK02000018.1"/>
</dbReference>
<evidence type="ECO:0000313" key="6">
    <source>
        <dbReference type="Proteomes" id="UP000054683"/>
    </source>
</evidence>
<evidence type="ECO:0000256" key="4">
    <source>
        <dbReference type="SAM" id="MobiDB-lite"/>
    </source>
</evidence>
<dbReference type="GO" id="GO:0016829">
    <property type="term" value="F:lyase activity"/>
    <property type="evidence" value="ECO:0007669"/>
    <property type="project" value="UniProtKB-KW"/>
</dbReference>
<evidence type="ECO:0000256" key="1">
    <source>
        <dbReference type="ARBA" id="ARBA00005254"/>
    </source>
</evidence>
<dbReference type="CDD" id="cd06558">
    <property type="entry name" value="crotonase-like"/>
    <property type="match status" value="1"/>
</dbReference>
<dbReference type="EMBL" id="FCOK02000018">
    <property type="protein sequence ID" value="SAL34462.1"/>
    <property type="molecule type" value="Genomic_DNA"/>
</dbReference>
<dbReference type="InterPro" id="IPR018376">
    <property type="entry name" value="Enoyl-CoA_hyd/isom_CS"/>
</dbReference>
<dbReference type="InterPro" id="IPR001753">
    <property type="entry name" value="Enoyl-CoA_hydra/iso"/>
</dbReference>
<dbReference type="GO" id="GO:0006635">
    <property type="term" value="P:fatty acid beta-oxidation"/>
    <property type="evidence" value="ECO:0007669"/>
    <property type="project" value="TreeGrafter"/>
</dbReference>
<accession>A0A158GQZ1</accession>
<dbReference type="InterPro" id="IPR014748">
    <property type="entry name" value="Enoyl-CoA_hydra_C"/>
</dbReference>
<dbReference type="PANTHER" id="PTHR11941:SF54">
    <property type="entry name" value="ENOYL-COA HYDRATASE, MITOCHONDRIAL"/>
    <property type="match status" value="1"/>
</dbReference>
<sequence>MRYEFIGVAQEDRLTLITINRPEVLNALHPPAHHELAAAFDAFQADPNQWVAIVTGAGERAFCAGNDLKFRAAAGRQAMPESGFGGLTSRFDLEKPVLAAVNGIALGGGFELALACDLIVADERAQFALPEVRVGLAALAGGLHRLPREVGLKTAMGIVLTGRRVDVAEGRRLGFVNEVAPEGTSLDIARRWAAEILQAGPLAVRATKQVIMRGLDEQGLNEALGRQKDYPAVVAMYGSGDALEGPRAFSEKRPPRWQGELSGAVTGRDLSHDHAPQLKENPQ</sequence>
<dbReference type="FunFam" id="3.90.226.10:FF:000009">
    <property type="entry name" value="Carnitinyl-CoA dehydratase"/>
    <property type="match status" value="1"/>
</dbReference>